<dbReference type="PANTHER" id="PTHR35561">
    <property type="entry name" value="RNA 2',3'-CYCLIC PHOSPHODIESTERASE"/>
    <property type="match status" value="1"/>
</dbReference>
<organism evidence="4 5">
    <name type="scientific">Ramlibacter aquaticus</name>
    <dbReference type="NCBI Taxonomy" id="2780094"/>
    <lineage>
        <taxon>Bacteria</taxon>
        <taxon>Pseudomonadati</taxon>
        <taxon>Pseudomonadota</taxon>
        <taxon>Betaproteobacteria</taxon>
        <taxon>Burkholderiales</taxon>
        <taxon>Comamonadaceae</taxon>
        <taxon>Ramlibacter</taxon>
    </lineage>
</organism>
<dbReference type="RefSeq" id="WP_193782109.1">
    <property type="nucleotide sequence ID" value="NZ_JADDOJ010000109.1"/>
</dbReference>
<evidence type="ECO:0000313" key="5">
    <source>
        <dbReference type="Proteomes" id="UP000715965"/>
    </source>
</evidence>
<comment type="similarity">
    <text evidence="2">Belongs to the 2H phosphoesterase superfamily. ThpR family.</text>
</comment>
<dbReference type="InterPro" id="IPR009097">
    <property type="entry name" value="Cyclic_Pdiesterase"/>
</dbReference>
<keyword evidence="5" id="KW-1185">Reference proteome</keyword>
<feature type="region of interest" description="Disordered" evidence="3">
    <location>
        <begin position="1"/>
        <end position="20"/>
    </location>
</feature>
<keyword evidence="1 2" id="KW-0378">Hydrolase</keyword>
<protein>
    <recommendedName>
        <fullName evidence="2">RNA 2',3'-cyclic phosphodiesterase</fullName>
        <shortName evidence="2">RNA 2',3'-CPDase</shortName>
        <ecNumber evidence="2">3.1.4.58</ecNumber>
    </recommendedName>
</protein>
<sequence length="193" mass="20597">MTGPRMPPADAPPTGPVQPATPGGRLRLFVALWPTPAVRDAIAAWQGRWAWPAGAKPVAAERLHLTLQFLGMVPEGRLPTLSAALATVAVQPLTTRWGRVQDWDGIAVLRPLAMSGPLQALHEACGRAVQAAGLPTEARRFRPHLTLARKARGALPPAGDFRLDWNCDGGFALVQSVGQGGGYRVLQAFTPQR</sequence>
<accession>A0ABR9SL09</accession>
<feature type="compositionally biased region" description="Pro residues" evidence="3">
    <location>
        <begin position="1"/>
        <end position="16"/>
    </location>
</feature>
<dbReference type="InterPro" id="IPR004175">
    <property type="entry name" value="RNA_CPDase"/>
</dbReference>
<evidence type="ECO:0000256" key="1">
    <source>
        <dbReference type="ARBA" id="ARBA00022801"/>
    </source>
</evidence>
<proteinExistence type="inferred from homology"/>
<dbReference type="Gene3D" id="3.90.1140.10">
    <property type="entry name" value="Cyclic phosphodiesterase"/>
    <property type="match status" value="1"/>
</dbReference>
<evidence type="ECO:0000313" key="4">
    <source>
        <dbReference type="EMBL" id="MBE7942559.1"/>
    </source>
</evidence>
<dbReference type="SUPFAM" id="SSF55144">
    <property type="entry name" value="LigT-like"/>
    <property type="match status" value="1"/>
</dbReference>
<dbReference type="EC" id="3.1.4.58" evidence="2"/>
<name>A0ABR9SL09_9BURK</name>
<comment type="catalytic activity">
    <reaction evidence="2">
        <text>a 3'-end 2',3'-cyclophospho-ribonucleotide-RNA + H2O = a 3'-end 2'-phospho-ribonucleotide-RNA + H(+)</text>
        <dbReference type="Rhea" id="RHEA:11828"/>
        <dbReference type="Rhea" id="RHEA-COMP:10464"/>
        <dbReference type="Rhea" id="RHEA-COMP:17353"/>
        <dbReference type="ChEBI" id="CHEBI:15377"/>
        <dbReference type="ChEBI" id="CHEBI:15378"/>
        <dbReference type="ChEBI" id="CHEBI:83064"/>
        <dbReference type="ChEBI" id="CHEBI:173113"/>
        <dbReference type="EC" id="3.1.4.58"/>
    </reaction>
</comment>
<feature type="short sequence motif" description="HXTX 1" evidence="2">
    <location>
        <begin position="64"/>
        <end position="67"/>
    </location>
</feature>
<gene>
    <name evidence="4" type="primary">thpR</name>
    <name evidence="4" type="ORF">IM725_18480</name>
</gene>
<dbReference type="EMBL" id="JADDOJ010000109">
    <property type="protein sequence ID" value="MBE7942559.1"/>
    <property type="molecule type" value="Genomic_DNA"/>
</dbReference>
<feature type="active site" description="Proton donor" evidence="2">
    <location>
        <position position="64"/>
    </location>
</feature>
<reference evidence="4 5" key="1">
    <citation type="submission" date="2020-10" db="EMBL/GenBank/DDBJ databases">
        <title>Draft genome of Ramlibacter aquaticus LMG 30558.</title>
        <authorList>
            <person name="Props R."/>
        </authorList>
    </citation>
    <scope>NUCLEOTIDE SEQUENCE [LARGE SCALE GENOMIC DNA]</scope>
    <source>
        <strain evidence="4 5">LMG 30558</strain>
    </source>
</reference>
<feature type="active site" description="Proton acceptor" evidence="2">
    <location>
        <position position="144"/>
    </location>
</feature>
<comment type="caution">
    <text evidence="4">The sequence shown here is derived from an EMBL/GenBank/DDBJ whole genome shotgun (WGS) entry which is preliminary data.</text>
</comment>
<dbReference type="HAMAP" id="MF_01940">
    <property type="entry name" value="RNA_CPDase"/>
    <property type="match status" value="1"/>
</dbReference>
<dbReference type="Proteomes" id="UP000715965">
    <property type="component" value="Unassembled WGS sequence"/>
</dbReference>
<feature type="short sequence motif" description="HXTX 2" evidence="2">
    <location>
        <begin position="144"/>
        <end position="147"/>
    </location>
</feature>
<evidence type="ECO:0000256" key="3">
    <source>
        <dbReference type="SAM" id="MobiDB-lite"/>
    </source>
</evidence>
<dbReference type="Pfam" id="PF13563">
    <property type="entry name" value="2_5_RNA_ligase2"/>
    <property type="match status" value="1"/>
</dbReference>
<evidence type="ECO:0000256" key="2">
    <source>
        <dbReference type="HAMAP-Rule" id="MF_01940"/>
    </source>
</evidence>
<dbReference type="NCBIfam" id="TIGR02258">
    <property type="entry name" value="2_5_ligase"/>
    <property type="match status" value="1"/>
</dbReference>
<comment type="function">
    <text evidence="2">Hydrolyzes RNA 2',3'-cyclic phosphodiester to an RNA 2'-phosphomonoester.</text>
</comment>
<dbReference type="PANTHER" id="PTHR35561:SF1">
    <property type="entry name" value="RNA 2',3'-CYCLIC PHOSPHODIESTERASE"/>
    <property type="match status" value="1"/>
</dbReference>